<reference evidence="2" key="1">
    <citation type="journal article" date="2014" name="Int. J. Syst. Evol. Microbiol.">
        <title>Complete genome sequence of Corynebacterium casei LMG S-19264T (=DSM 44701T), isolated from a smear-ripened cheese.</title>
        <authorList>
            <consortium name="US DOE Joint Genome Institute (JGI-PGF)"/>
            <person name="Walter F."/>
            <person name="Albersmeier A."/>
            <person name="Kalinowski J."/>
            <person name="Ruckert C."/>
        </authorList>
    </citation>
    <scope>NUCLEOTIDE SEQUENCE</scope>
    <source>
        <strain evidence="2">JCM 3172</strain>
    </source>
</reference>
<dbReference type="Proteomes" id="UP000619486">
    <property type="component" value="Unassembled WGS sequence"/>
</dbReference>
<evidence type="ECO:0000313" key="3">
    <source>
        <dbReference type="Proteomes" id="UP000619486"/>
    </source>
</evidence>
<proteinExistence type="predicted"/>
<feature type="compositionally biased region" description="Basic residues" evidence="1">
    <location>
        <begin position="80"/>
        <end position="90"/>
    </location>
</feature>
<name>A0A918LVZ9_9ACTN</name>
<evidence type="ECO:0000313" key="2">
    <source>
        <dbReference type="EMBL" id="GGT57935.1"/>
    </source>
</evidence>
<organism evidence="2 3">
    <name type="scientific">Streptomyces purpureus</name>
    <dbReference type="NCBI Taxonomy" id="1951"/>
    <lineage>
        <taxon>Bacteria</taxon>
        <taxon>Bacillati</taxon>
        <taxon>Actinomycetota</taxon>
        <taxon>Actinomycetes</taxon>
        <taxon>Kitasatosporales</taxon>
        <taxon>Streptomycetaceae</taxon>
        <taxon>Streptomyces</taxon>
    </lineage>
</organism>
<comment type="caution">
    <text evidence="2">The sequence shown here is derived from an EMBL/GenBank/DDBJ whole genome shotgun (WGS) entry which is preliminary data.</text>
</comment>
<sequence length="90" mass="10340">MLKTEQRSDALVRFIHPRRGPDHLTGKRGQLGPVLRIDPGQERVRIDPPQIGTERIGRILPRLRPKRDKRSVDVKEQQRKPHKASHSSTG</sequence>
<dbReference type="EMBL" id="BMQQ01000032">
    <property type="protein sequence ID" value="GGT57935.1"/>
    <property type="molecule type" value="Genomic_DNA"/>
</dbReference>
<gene>
    <name evidence="2" type="ORF">GCM10014713_59380</name>
</gene>
<feature type="region of interest" description="Disordered" evidence="1">
    <location>
        <begin position="45"/>
        <end position="90"/>
    </location>
</feature>
<feature type="compositionally biased region" description="Basic and acidic residues" evidence="1">
    <location>
        <begin position="70"/>
        <end position="79"/>
    </location>
</feature>
<evidence type="ECO:0000256" key="1">
    <source>
        <dbReference type="SAM" id="MobiDB-lite"/>
    </source>
</evidence>
<keyword evidence="3" id="KW-1185">Reference proteome</keyword>
<reference evidence="2" key="2">
    <citation type="submission" date="2020-09" db="EMBL/GenBank/DDBJ databases">
        <authorList>
            <person name="Sun Q."/>
            <person name="Ohkuma M."/>
        </authorList>
    </citation>
    <scope>NUCLEOTIDE SEQUENCE</scope>
    <source>
        <strain evidence="2">JCM 3172</strain>
    </source>
</reference>
<dbReference type="AlphaFoldDB" id="A0A918LVZ9"/>
<accession>A0A918LVZ9</accession>
<protein>
    <submittedName>
        <fullName evidence="2">Uncharacterized protein</fullName>
    </submittedName>
</protein>